<accession>A0ABN6XB39</accession>
<evidence type="ECO:0000313" key="2">
    <source>
        <dbReference type="Proteomes" id="UP001321475"/>
    </source>
</evidence>
<dbReference type="InterPro" id="IPR034660">
    <property type="entry name" value="DinB/YfiT-like"/>
</dbReference>
<reference evidence="2" key="1">
    <citation type="journal article" date="2019" name="Int. J. Syst. Evol. Microbiol.">
        <title>The Global Catalogue of Microorganisms (GCM) 10K type strain sequencing project: providing services to taxonomists for standard genome sequencing and annotation.</title>
        <authorList>
            <consortium name="The Broad Institute Genomics Platform"/>
            <consortium name="The Broad Institute Genome Sequencing Center for Infectious Disease"/>
            <person name="Wu L."/>
            <person name="Ma J."/>
        </authorList>
    </citation>
    <scope>NUCLEOTIDE SEQUENCE [LARGE SCALE GENOMIC DNA]</scope>
    <source>
        <strain evidence="2">NBRC 108565</strain>
    </source>
</reference>
<protein>
    <recommendedName>
        <fullName evidence="3">DinB family protein</fullName>
    </recommendedName>
</protein>
<dbReference type="Gene3D" id="1.20.120.450">
    <property type="entry name" value="dinb family like domain"/>
    <property type="match status" value="1"/>
</dbReference>
<keyword evidence="2" id="KW-1185">Reference proteome</keyword>
<dbReference type="SUPFAM" id="SSF109854">
    <property type="entry name" value="DinB/YfiT-like putative metalloenzymes"/>
    <property type="match status" value="1"/>
</dbReference>
<gene>
    <name evidence="1" type="ORF">GCM10025865_11990</name>
</gene>
<proteinExistence type="predicted"/>
<name>A0ABN6XB39_9CELL</name>
<evidence type="ECO:0000313" key="1">
    <source>
        <dbReference type="EMBL" id="BDZ41900.1"/>
    </source>
</evidence>
<dbReference type="EMBL" id="AP027729">
    <property type="protein sequence ID" value="BDZ41900.1"/>
    <property type="molecule type" value="Genomic_DNA"/>
</dbReference>
<dbReference type="Pfam" id="PF04978">
    <property type="entry name" value="MST"/>
    <property type="match status" value="1"/>
</dbReference>
<dbReference type="RefSeq" id="WP_286218974.1">
    <property type="nucleotide sequence ID" value="NZ_AP027729.1"/>
</dbReference>
<organism evidence="1 2">
    <name type="scientific">Paraoerskovia sediminicola</name>
    <dbReference type="NCBI Taxonomy" id="1138587"/>
    <lineage>
        <taxon>Bacteria</taxon>
        <taxon>Bacillati</taxon>
        <taxon>Actinomycetota</taxon>
        <taxon>Actinomycetes</taxon>
        <taxon>Micrococcales</taxon>
        <taxon>Cellulomonadaceae</taxon>
        <taxon>Paraoerskovia</taxon>
    </lineage>
</organism>
<sequence length="196" mass="21743">MGDDTATKAMLRRYLQTPREALIWKLEGLSEREARTPRTPTGTSLLGLVKHCLAVEIGYFGETMGRPWPTPAETPWEDADDPLADMWATPDESVASLTDLYRRVWVFADETIDALPLDAVGHVPWWPAERSEVTLGQVMVHVTADIARHAGHADILREQIDGAVGLRVDNTNIPGMTADDWAAYVARLQQVADDAR</sequence>
<dbReference type="InterPro" id="IPR007061">
    <property type="entry name" value="MST-like"/>
</dbReference>
<evidence type="ECO:0008006" key="3">
    <source>
        <dbReference type="Google" id="ProtNLM"/>
    </source>
</evidence>
<dbReference type="Proteomes" id="UP001321475">
    <property type="component" value="Chromosome"/>
</dbReference>